<gene>
    <name evidence="1" type="ORF">MtrunA17_Chr8g0374431</name>
</gene>
<dbReference type="Gramene" id="rna48627">
    <property type="protein sequence ID" value="RHN42212.1"/>
    <property type="gene ID" value="gene48627"/>
</dbReference>
<protein>
    <submittedName>
        <fullName evidence="1">Uncharacterized protein</fullName>
    </submittedName>
</protein>
<name>A0A396GM85_MEDTR</name>
<dbReference type="EMBL" id="PSQE01000008">
    <property type="protein sequence ID" value="RHN42212.1"/>
    <property type="molecule type" value="Genomic_DNA"/>
</dbReference>
<comment type="caution">
    <text evidence="1">The sequence shown here is derived from an EMBL/GenBank/DDBJ whole genome shotgun (WGS) entry which is preliminary data.</text>
</comment>
<dbReference type="AlphaFoldDB" id="A0A396GM85"/>
<dbReference type="Proteomes" id="UP000265566">
    <property type="component" value="Chromosome 8"/>
</dbReference>
<sequence length="93" mass="10988">MGMLFSLYETRALIKDYRSLPAPISIGANFQLIYQTIRTVRRNTFEFKRGRWGDCLEATLVFEGERKFSIYWTSDLASITEYEFEKLNVVFKV</sequence>
<proteinExistence type="predicted"/>
<reference evidence="1" key="1">
    <citation type="journal article" date="2018" name="Nat. Plants">
        <title>Whole-genome landscape of Medicago truncatula symbiotic genes.</title>
        <authorList>
            <person name="Pecrix Y."/>
            <person name="Gamas P."/>
            <person name="Carrere S."/>
        </authorList>
    </citation>
    <scope>NUCLEOTIDE SEQUENCE</scope>
    <source>
        <tissue evidence="1">Leaves</tissue>
    </source>
</reference>
<organism evidence="1">
    <name type="scientific">Medicago truncatula</name>
    <name type="common">Barrel medic</name>
    <name type="synonym">Medicago tribuloides</name>
    <dbReference type="NCBI Taxonomy" id="3880"/>
    <lineage>
        <taxon>Eukaryota</taxon>
        <taxon>Viridiplantae</taxon>
        <taxon>Streptophyta</taxon>
        <taxon>Embryophyta</taxon>
        <taxon>Tracheophyta</taxon>
        <taxon>Spermatophyta</taxon>
        <taxon>Magnoliopsida</taxon>
        <taxon>eudicotyledons</taxon>
        <taxon>Gunneridae</taxon>
        <taxon>Pentapetalae</taxon>
        <taxon>rosids</taxon>
        <taxon>fabids</taxon>
        <taxon>Fabales</taxon>
        <taxon>Fabaceae</taxon>
        <taxon>Papilionoideae</taxon>
        <taxon>50 kb inversion clade</taxon>
        <taxon>NPAAA clade</taxon>
        <taxon>Hologalegina</taxon>
        <taxon>IRL clade</taxon>
        <taxon>Trifolieae</taxon>
        <taxon>Medicago</taxon>
    </lineage>
</organism>
<evidence type="ECO:0000313" key="1">
    <source>
        <dbReference type="EMBL" id="RHN42212.1"/>
    </source>
</evidence>
<accession>A0A396GM85</accession>